<evidence type="ECO:0000256" key="5">
    <source>
        <dbReference type="ARBA" id="ARBA00022833"/>
    </source>
</evidence>
<comment type="similarity">
    <text evidence="8">Belongs to the nanos family.</text>
</comment>
<dbReference type="AlphaFoldDB" id="A0A5C6MX92"/>
<sequence length="244" mass="27920">MDVGLVSPPCDQSKRLQLRSNQQEAALRRQEQQLNRLKDRLTDRPRDKGPWGFRHSSRFMEPNYKPFHMWKDYFGLSDVIKEIIRSRQYASSLPASRRSQEPCRSLESLFSNCERGIVDDMSLSLLLGSSNRCGVEETSASASRSQHADIKGTAKVTRRWRTPETQALETRLCQFCKNNEESVLVYRSHWLKGPTGEVLCPFLRKYVCPLCGATGPKAHTLRFCPKVDSTYSSVYVTSKLNPKV</sequence>
<keyword evidence="7 8" id="KW-0694">RNA-binding</keyword>
<dbReference type="InterPro" id="IPR024161">
    <property type="entry name" value="Znf_nanos-typ"/>
</dbReference>
<gene>
    <name evidence="11" type="ORF">D4764_06G0011130</name>
</gene>
<evidence type="ECO:0000256" key="4">
    <source>
        <dbReference type="ARBA" id="ARBA00022771"/>
    </source>
</evidence>
<dbReference type="Proteomes" id="UP000324091">
    <property type="component" value="Chromosome 6"/>
</dbReference>
<keyword evidence="5" id="KW-0862">Zinc</keyword>
<dbReference type="GO" id="GO:0003723">
    <property type="term" value="F:RNA binding"/>
    <property type="evidence" value="ECO:0007669"/>
    <property type="project" value="UniProtKB-UniRule"/>
</dbReference>
<evidence type="ECO:0000259" key="10">
    <source>
        <dbReference type="PROSITE" id="PS51522"/>
    </source>
</evidence>
<name>A0A5C6MX92_9TELE</name>
<dbReference type="Pfam" id="PF05741">
    <property type="entry name" value="zf-nanos"/>
    <property type="match status" value="1"/>
</dbReference>
<evidence type="ECO:0000256" key="1">
    <source>
        <dbReference type="ARBA" id="ARBA00004496"/>
    </source>
</evidence>
<organism evidence="11 12">
    <name type="scientific">Takifugu flavidus</name>
    <name type="common">sansaifugu</name>
    <dbReference type="NCBI Taxonomy" id="433684"/>
    <lineage>
        <taxon>Eukaryota</taxon>
        <taxon>Metazoa</taxon>
        <taxon>Chordata</taxon>
        <taxon>Craniata</taxon>
        <taxon>Vertebrata</taxon>
        <taxon>Euteleostomi</taxon>
        <taxon>Actinopterygii</taxon>
        <taxon>Neopterygii</taxon>
        <taxon>Teleostei</taxon>
        <taxon>Neoteleostei</taxon>
        <taxon>Acanthomorphata</taxon>
        <taxon>Eupercaria</taxon>
        <taxon>Tetraodontiformes</taxon>
        <taxon>Tetradontoidea</taxon>
        <taxon>Tetraodontidae</taxon>
        <taxon>Takifugu</taxon>
    </lineage>
</organism>
<keyword evidence="2" id="KW-0963">Cytoplasm</keyword>
<feature type="coiled-coil region" evidence="9">
    <location>
        <begin position="13"/>
        <end position="44"/>
    </location>
</feature>
<evidence type="ECO:0000256" key="8">
    <source>
        <dbReference type="PROSITE-ProRule" id="PRU00855"/>
    </source>
</evidence>
<evidence type="ECO:0000256" key="7">
    <source>
        <dbReference type="ARBA" id="ARBA00022884"/>
    </source>
</evidence>
<comment type="caution">
    <text evidence="11">The sequence shown here is derived from an EMBL/GenBank/DDBJ whole genome shotgun (WGS) entry which is preliminary data.</text>
</comment>
<dbReference type="GO" id="GO:0008270">
    <property type="term" value="F:zinc ion binding"/>
    <property type="evidence" value="ECO:0007669"/>
    <property type="project" value="UniProtKB-KW"/>
</dbReference>
<dbReference type="GO" id="GO:0006417">
    <property type="term" value="P:regulation of translation"/>
    <property type="evidence" value="ECO:0007669"/>
    <property type="project" value="UniProtKB-UniRule"/>
</dbReference>
<evidence type="ECO:0000256" key="3">
    <source>
        <dbReference type="ARBA" id="ARBA00022723"/>
    </source>
</evidence>
<reference evidence="11 12" key="1">
    <citation type="submission" date="2019-04" db="EMBL/GenBank/DDBJ databases">
        <title>Chromosome genome assembly for Takifugu flavidus.</title>
        <authorList>
            <person name="Xiao S."/>
        </authorList>
    </citation>
    <scope>NUCLEOTIDE SEQUENCE [LARGE SCALE GENOMIC DNA]</scope>
    <source>
        <strain evidence="11">HTHZ2018</strain>
        <tissue evidence="11">Muscle</tissue>
    </source>
</reference>
<keyword evidence="4 8" id="KW-0863">Zinc-finger</keyword>
<keyword evidence="6 8" id="KW-0810">Translation regulation</keyword>
<dbReference type="PANTHER" id="PTHR12887">
    <property type="entry name" value="NANOS PROTEIN"/>
    <property type="match status" value="1"/>
</dbReference>
<dbReference type="InterPro" id="IPR038129">
    <property type="entry name" value="Nanos_sf"/>
</dbReference>
<keyword evidence="3" id="KW-0479">Metal-binding</keyword>
<evidence type="ECO:0000313" key="12">
    <source>
        <dbReference type="Proteomes" id="UP000324091"/>
    </source>
</evidence>
<feature type="domain" description="Nanos-type" evidence="10">
    <location>
        <begin position="172"/>
        <end position="226"/>
    </location>
</feature>
<comment type="subcellular location">
    <subcellularLocation>
        <location evidence="1">Cytoplasm</location>
    </subcellularLocation>
</comment>
<dbReference type="EMBL" id="RHFK02000019">
    <property type="protein sequence ID" value="TWW59583.1"/>
    <property type="molecule type" value="Genomic_DNA"/>
</dbReference>
<evidence type="ECO:0000256" key="6">
    <source>
        <dbReference type="ARBA" id="ARBA00022845"/>
    </source>
</evidence>
<keyword evidence="9" id="KW-0175">Coiled coil</keyword>
<dbReference type="PROSITE" id="PS51522">
    <property type="entry name" value="ZF_NANOS"/>
    <property type="match status" value="1"/>
</dbReference>
<evidence type="ECO:0000256" key="2">
    <source>
        <dbReference type="ARBA" id="ARBA00022490"/>
    </source>
</evidence>
<keyword evidence="12" id="KW-1185">Reference proteome</keyword>
<dbReference type="InterPro" id="IPR008705">
    <property type="entry name" value="Nanos/Xcar2"/>
</dbReference>
<protein>
    <submittedName>
        <fullName evidence="11">Nanos-like protein 2</fullName>
    </submittedName>
</protein>
<dbReference type="Gene3D" id="4.10.60.30">
    <property type="entry name" value="Nanos, RNA-binding domain"/>
    <property type="match status" value="1"/>
</dbReference>
<proteinExistence type="inferred from homology"/>
<evidence type="ECO:0000256" key="9">
    <source>
        <dbReference type="SAM" id="Coils"/>
    </source>
</evidence>
<accession>A0A5C6MX92</accession>
<dbReference type="GO" id="GO:0005737">
    <property type="term" value="C:cytoplasm"/>
    <property type="evidence" value="ECO:0007669"/>
    <property type="project" value="UniProtKB-SubCell"/>
</dbReference>
<evidence type="ECO:0000313" key="11">
    <source>
        <dbReference type="EMBL" id="TWW59583.1"/>
    </source>
</evidence>